<sequence>MDVHRKIEGLNPETAAQAHKRDLEVQDKYGVNYMHYWFSEKDGTVFCLSEAPNAEAAAAVHKEAHGMLPDEIHEVKSD</sequence>
<comment type="caution">
    <text evidence="1">The sequence shown here is derived from an EMBL/GenBank/DDBJ whole genome shotgun (WGS) entry which is preliminary data.</text>
</comment>
<keyword evidence="2" id="KW-1185">Reference proteome</keyword>
<dbReference type="AlphaFoldDB" id="A0A3E0WI99"/>
<dbReference type="InterPro" id="IPR025336">
    <property type="entry name" value="SCO4226-like"/>
</dbReference>
<dbReference type="InterPro" id="IPR042557">
    <property type="entry name" value="SCO4226"/>
</dbReference>
<evidence type="ECO:0000313" key="1">
    <source>
        <dbReference type="EMBL" id="RFA31943.1"/>
    </source>
</evidence>
<dbReference type="Proteomes" id="UP000256763">
    <property type="component" value="Unassembled WGS sequence"/>
</dbReference>
<evidence type="ECO:0000313" key="2">
    <source>
        <dbReference type="Proteomes" id="UP000256763"/>
    </source>
</evidence>
<organism evidence="1 2">
    <name type="scientific">Alkalilimnicola ehrlichii</name>
    <dbReference type="NCBI Taxonomy" id="351052"/>
    <lineage>
        <taxon>Bacteria</taxon>
        <taxon>Pseudomonadati</taxon>
        <taxon>Pseudomonadota</taxon>
        <taxon>Gammaproteobacteria</taxon>
        <taxon>Chromatiales</taxon>
        <taxon>Ectothiorhodospiraceae</taxon>
        <taxon>Alkalilimnicola</taxon>
    </lineage>
</organism>
<dbReference type="EMBL" id="NFZW01000037">
    <property type="protein sequence ID" value="RFA31943.1"/>
    <property type="molecule type" value="Genomic_DNA"/>
</dbReference>
<proteinExistence type="predicted"/>
<protein>
    <submittedName>
        <fullName evidence="1">Gualylate cyclase</fullName>
    </submittedName>
</protein>
<reference evidence="2" key="1">
    <citation type="submission" date="2017-05" db="EMBL/GenBank/DDBJ databases">
        <authorList>
            <person name="Sharma S."/>
            <person name="Sidhu C."/>
            <person name="Pinnaka A.K."/>
        </authorList>
    </citation>
    <scope>NUCLEOTIDE SEQUENCE [LARGE SCALE GENOMIC DNA]</scope>
    <source>
        <strain evidence="2">AK93</strain>
    </source>
</reference>
<gene>
    <name evidence="1" type="ORF">CAL65_21040</name>
</gene>
<dbReference type="Gene3D" id="3.30.70.3090">
    <property type="entry name" value="ORF SCO4226, nickel-binding ferredoxin-like monomer"/>
    <property type="match status" value="1"/>
</dbReference>
<dbReference type="Pfam" id="PF14026">
    <property type="entry name" value="SCO4226-like"/>
    <property type="match status" value="1"/>
</dbReference>
<accession>A0A3E0WI99</accession>
<name>A0A3E0WI99_9GAMM</name>